<evidence type="ECO:0000313" key="21">
    <source>
        <dbReference type="Proteomes" id="UP000470980"/>
    </source>
</evidence>
<evidence type="ECO:0000256" key="6">
    <source>
        <dbReference type="ARBA" id="ARBA00022763"/>
    </source>
</evidence>
<evidence type="ECO:0000256" key="8">
    <source>
        <dbReference type="ARBA" id="ARBA00022771"/>
    </source>
</evidence>
<evidence type="ECO:0000256" key="1">
    <source>
        <dbReference type="ARBA" id="ARBA00004496"/>
    </source>
</evidence>
<keyword evidence="10 17" id="KW-0067">ATP-binding</keyword>
<keyword evidence="2 17" id="KW-0963">Cytoplasm</keyword>
<comment type="function">
    <text evidence="17">The UvrABC repair system catalyzes the recognition and processing of DNA lesions. UvrA is an ATPase and a DNA-binding protein. A damage recognition complex composed of 2 UvrA and 2 UvrB subunits scans DNA for abnormalities. When the presence of a lesion has been verified by UvrB, the UvrA molecules dissociate.</text>
</comment>
<dbReference type="InterPro" id="IPR017871">
    <property type="entry name" value="ABC_transporter-like_CS"/>
</dbReference>
<dbReference type="NCBIfam" id="TIGR00630">
    <property type="entry name" value="uvra"/>
    <property type="match status" value="1"/>
</dbReference>
<evidence type="ECO:0000256" key="16">
    <source>
        <dbReference type="ARBA" id="ARBA00042156"/>
    </source>
</evidence>
<dbReference type="InterPro" id="IPR003593">
    <property type="entry name" value="AAA+_ATPase"/>
</dbReference>
<evidence type="ECO:0000256" key="5">
    <source>
        <dbReference type="ARBA" id="ARBA00022741"/>
    </source>
</evidence>
<dbReference type="HAMAP" id="MF_00205">
    <property type="entry name" value="UvrA"/>
    <property type="match status" value="1"/>
</dbReference>
<evidence type="ECO:0000313" key="19">
    <source>
        <dbReference type="EMBL" id="MYY72672.1"/>
    </source>
</evidence>
<feature type="zinc finger region" description="C4-type" evidence="17">
    <location>
        <begin position="252"/>
        <end position="279"/>
    </location>
</feature>
<sequence length="944" mass="104650">MAQNKIKIRGARAHNLKNIDVDIPKDKLVVVTGLSGSGKSSLAFDTLYAEGQRRYVESLSAYARQFLGQMDKTDVDSIDGLSPAISIDQKTTSKNPRSTVGTVTEINDFLRLLWARVGTPICPNDGHEITSQSPEQMVDKILELPERTKLQILAPIVRGKKGQHKKIIEKVKKDGFVRIIVDGEIHDVEEEIELDKNKKHDISVVVDRIVLKDGIRSRLFDSLEAALRLTNGNVAVDVIGDKMLQFSENFSCPYCGFTIGELEPRIFSFNAPFGACPDCDGIGVKLEVDKDLVIPDDTKTLNEGALAPWNPISSKYYPTMLQQACEAFGIDMDTPFKDLPDKDKKIILYGAGDREFHFKFESDFGGLKDIDTTFEGVIPNVERRYRETNSDFTRDVMRQYMTSLTCQTCHGYRLNEQALSVKIAGKHIGEVSDFPINESLNFFENLTFSEQNQEIARPILKEIDDRLTFLKNVGLDYLTLSRSARTLSGGEAQRIRLATQIGSNLSGVMYVLDEPSIGLHQRDNDRLIASLKKMRDLGNTLIVVEHDEDTMRAADYLIDIGPGAGENGGQVIAAGTPKQVEKKRNSLTGQYLSGKKYIAIPSERRKGNGKKIVVKGASENNLKNIDVGFPLGEFIAVTGVSGSGKSTLVNMILKRALAQKLNHNSEKPGKYQKIEGVENIEKIIDIDQTPIGRTPRSNPATYTGVFDDIRGLFAQTNQAKLRGYGKGRFSFNIKGGRCEACKGDGIIKIEMNFLPDVYVPCEVCHGTRYNSETLEVEYKDKNIADILNMTVSEALTFFEPIPKIKRKLQTIVDVGLGYVKLGQPATTLSGGEAQRMKLASELHKKSNGKTFYILDEPTTGLHSEDIKRLLEVLQRLVDKGNTVLVIEHNLDVIKTADYLIDLGPEGGDGGGQIVATGTPEEVIRVNDSYTGKYLKEVLVPDHYA</sequence>
<evidence type="ECO:0000256" key="2">
    <source>
        <dbReference type="ARBA" id="ARBA00022490"/>
    </source>
</evidence>
<reference evidence="21 22" key="1">
    <citation type="journal article" date="2020" name="Food Funct.">
        <title>Screening of Lactobacillus salivarius strains from the feces of Chinese populations and the evaluation of their effects against intestinal inflammation in mice.</title>
        <authorList>
            <person name="Zhai Q."/>
            <person name="Shen X."/>
            <person name="Cen S."/>
            <person name="Zhang C."/>
            <person name="Tian F."/>
            <person name="Zhao J."/>
            <person name="Zhang H."/>
            <person name="Xue Y."/>
            <person name="Chen W."/>
        </authorList>
    </citation>
    <scope>NUCLEOTIDE SEQUENCE [LARGE SCALE GENOMIC DNA]</scope>
    <source>
        <strain evidence="20 22">FZJTZ28M4.scaf</strain>
        <strain evidence="19 21">FZJTZ9M6.scaf</strain>
    </source>
</reference>
<dbReference type="FunFam" id="1.20.1580.10:FF:000002">
    <property type="entry name" value="UvrABC system protein A"/>
    <property type="match status" value="1"/>
</dbReference>
<evidence type="ECO:0000313" key="20">
    <source>
        <dbReference type="EMBL" id="MYZ65433.1"/>
    </source>
</evidence>
<dbReference type="Pfam" id="PF00005">
    <property type="entry name" value="ABC_tran"/>
    <property type="match status" value="1"/>
</dbReference>
<dbReference type="GO" id="GO:0005524">
    <property type="term" value="F:ATP binding"/>
    <property type="evidence" value="ECO:0007669"/>
    <property type="project" value="UniProtKB-UniRule"/>
</dbReference>
<dbReference type="NCBIfam" id="NF001503">
    <property type="entry name" value="PRK00349.1"/>
    <property type="match status" value="1"/>
</dbReference>
<protein>
    <recommendedName>
        <fullName evidence="15 17">UvrABC system protein A</fullName>
        <shortName evidence="17">UvrA protein</shortName>
    </recommendedName>
    <alternativeName>
        <fullName evidence="16 17">Excinuclease ABC subunit A</fullName>
    </alternativeName>
</protein>
<dbReference type="PROSITE" id="PS50893">
    <property type="entry name" value="ABC_TRANSPORTER_2"/>
    <property type="match status" value="1"/>
</dbReference>
<name>A0ABD6J3Q1_9LACO</name>
<organism evidence="19 21">
    <name type="scientific">Ligilactobacillus salivarius</name>
    <dbReference type="NCBI Taxonomy" id="1624"/>
    <lineage>
        <taxon>Bacteria</taxon>
        <taxon>Bacillati</taxon>
        <taxon>Bacillota</taxon>
        <taxon>Bacilli</taxon>
        <taxon>Lactobacillales</taxon>
        <taxon>Lactobacillaceae</taxon>
        <taxon>Ligilactobacillus</taxon>
    </lineage>
</organism>
<dbReference type="Pfam" id="PF17760">
    <property type="entry name" value="UvrA_inter"/>
    <property type="match status" value="1"/>
</dbReference>
<dbReference type="InterPro" id="IPR027417">
    <property type="entry name" value="P-loop_NTPase"/>
</dbReference>
<evidence type="ECO:0000256" key="14">
    <source>
        <dbReference type="ARBA" id="ARBA00038000"/>
    </source>
</evidence>
<keyword evidence="7 17" id="KW-0228">DNA excision</keyword>
<dbReference type="GO" id="GO:0006289">
    <property type="term" value="P:nucleotide-excision repair"/>
    <property type="evidence" value="ECO:0007669"/>
    <property type="project" value="UniProtKB-UniRule"/>
</dbReference>
<keyword evidence="4 17" id="KW-0677">Repeat</keyword>
<evidence type="ECO:0000256" key="13">
    <source>
        <dbReference type="ARBA" id="ARBA00023204"/>
    </source>
</evidence>
<comment type="caution">
    <text evidence="19">The sequence shown here is derived from an EMBL/GenBank/DDBJ whole genome shotgun (WGS) entry which is preliminary data.</text>
</comment>
<dbReference type="PANTHER" id="PTHR43152:SF3">
    <property type="entry name" value="UVRABC SYSTEM PROTEIN A"/>
    <property type="match status" value="1"/>
</dbReference>
<dbReference type="Pfam" id="PF17755">
    <property type="entry name" value="UvrA_DNA-bind"/>
    <property type="match status" value="1"/>
</dbReference>
<evidence type="ECO:0000256" key="9">
    <source>
        <dbReference type="ARBA" id="ARBA00022833"/>
    </source>
</evidence>
<keyword evidence="9 17" id="KW-0862">Zinc</keyword>
<evidence type="ECO:0000256" key="17">
    <source>
        <dbReference type="HAMAP-Rule" id="MF_00205"/>
    </source>
</evidence>
<keyword evidence="5 17" id="KW-0547">Nucleotide-binding</keyword>
<dbReference type="Gene3D" id="1.20.1580.10">
    <property type="entry name" value="ABC transporter ATPase like domain"/>
    <property type="match status" value="2"/>
</dbReference>
<gene>
    <name evidence="17 19" type="primary">uvrA</name>
    <name evidence="20" type="ORF">FYL06_00395</name>
    <name evidence="19" type="ORF">FYL10_03120</name>
</gene>
<feature type="domain" description="ABC transporter" evidence="18">
    <location>
        <begin position="607"/>
        <end position="935"/>
    </location>
</feature>
<dbReference type="EMBL" id="VSTR01000002">
    <property type="protein sequence ID" value="MYY72672.1"/>
    <property type="molecule type" value="Genomic_DNA"/>
</dbReference>
<dbReference type="InterPro" id="IPR013815">
    <property type="entry name" value="ATP_grasp_subdomain_1"/>
</dbReference>
<dbReference type="SMART" id="SM00382">
    <property type="entry name" value="AAA"/>
    <property type="match status" value="1"/>
</dbReference>
<dbReference type="InterPro" id="IPR041102">
    <property type="entry name" value="UvrA_inter"/>
</dbReference>
<dbReference type="CDD" id="cd03270">
    <property type="entry name" value="ABC_UvrA_I"/>
    <property type="match status" value="1"/>
</dbReference>
<dbReference type="SUPFAM" id="SSF52540">
    <property type="entry name" value="P-loop containing nucleoside triphosphate hydrolases"/>
    <property type="match status" value="2"/>
</dbReference>
<keyword evidence="13 17" id="KW-0234">DNA repair</keyword>
<keyword evidence="12 17" id="KW-0238">DNA-binding</keyword>
<evidence type="ECO:0000256" key="4">
    <source>
        <dbReference type="ARBA" id="ARBA00022737"/>
    </source>
</evidence>
<dbReference type="AlphaFoldDB" id="A0ABD6J3Q1"/>
<dbReference type="RefSeq" id="WP_081539044.1">
    <property type="nucleotide sequence ID" value="NZ_CP090411.1"/>
</dbReference>
<keyword evidence="6 17" id="KW-0227">DNA damage</keyword>
<evidence type="ECO:0000256" key="3">
    <source>
        <dbReference type="ARBA" id="ARBA00022723"/>
    </source>
</evidence>
<comment type="subcellular location">
    <subcellularLocation>
        <location evidence="1 17">Cytoplasm</location>
    </subcellularLocation>
</comment>
<feature type="binding site" evidence="17">
    <location>
        <begin position="639"/>
        <end position="646"/>
    </location>
    <ligand>
        <name>ATP</name>
        <dbReference type="ChEBI" id="CHEBI:30616"/>
    </ligand>
</feature>
<keyword evidence="3 17" id="KW-0479">Metal-binding</keyword>
<dbReference type="Gene3D" id="3.40.50.300">
    <property type="entry name" value="P-loop containing nucleotide triphosphate hydrolases"/>
    <property type="match status" value="2"/>
</dbReference>
<evidence type="ECO:0000256" key="10">
    <source>
        <dbReference type="ARBA" id="ARBA00022840"/>
    </source>
</evidence>
<dbReference type="InterPro" id="IPR003439">
    <property type="entry name" value="ABC_transporter-like_ATP-bd"/>
</dbReference>
<evidence type="ECO:0000256" key="7">
    <source>
        <dbReference type="ARBA" id="ARBA00022769"/>
    </source>
</evidence>
<dbReference type="CDD" id="cd03271">
    <property type="entry name" value="ABC_UvrA_II"/>
    <property type="match status" value="1"/>
</dbReference>
<keyword evidence="11 17" id="KW-0267">Excision nuclease</keyword>
<keyword evidence="19" id="KW-0378">Hydrolase</keyword>
<comment type="subunit">
    <text evidence="17">Forms a heterotetramer with UvrB during the search for lesions.</text>
</comment>
<accession>A0ABD6J3Q1</accession>
<evidence type="ECO:0000256" key="12">
    <source>
        <dbReference type="ARBA" id="ARBA00023125"/>
    </source>
</evidence>
<keyword evidence="17" id="KW-0742">SOS response</keyword>
<dbReference type="InterPro" id="IPR041552">
    <property type="entry name" value="UvrA_DNA-bd"/>
</dbReference>
<evidence type="ECO:0000259" key="18">
    <source>
        <dbReference type="PROSITE" id="PS50893"/>
    </source>
</evidence>
<dbReference type="PROSITE" id="PS00211">
    <property type="entry name" value="ABC_TRANSPORTER_1"/>
    <property type="match status" value="2"/>
</dbReference>
<dbReference type="GO" id="GO:0009432">
    <property type="term" value="P:SOS response"/>
    <property type="evidence" value="ECO:0007669"/>
    <property type="project" value="UniProtKB-UniRule"/>
</dbReference>
<keyword evidence="8 17" id="KW-0863">Zinc-finger</keyword>
<evidence type="ECO:0000256" key="11">
    <source>
        <dbReference type="ARBA" id="ARBA00022881"/>
    </source>
</evidence>
<dbReference type="Proteomes" id="UP000471300">
    <property type="component" value="Unassembled WGS sequence"/>
</dbReference>
<dbReference type="GO" id="GO:0005737">
    <property type="term" value="C:cytoplasm"/>
    <property type="evidence" value="ECO:0007669"/>
    <property type="project" value="UniProtKB-SubCell"/>
</dbReference>
<feature type="binding site" evidence="17">
    <location>
        <begin position="33"/>
        <end position="40"/>
    </location>
    <ligand>
        <name>ATP</name>
        <dbReference type="ChEBI" id="CHEBI:30616"/>
    </ligand>
</feature>
<dbReference type="PANTHER" id="PTHR43152">
    <property type="entry name" value="UVRABC SYSTEM PROTEIN A"/>
    <property type="match status" value="1"/>
</dbReference>
<proteinExistence type="inferred from homology"/>
<evidence type="ECO:0000256" key="15">
    <source>
        <dbReference type="ARBA" id="ARBA00039316"/>
    </source>
</evidence>
<comment type="similarity">
    <text evidence="14 17">Belongs to the ABC transporter superfamily. UvrA family.</text>
</comment>
<dbReference type="Gene3D" id="1.10.8.280">
    <property type="entry name" value="ABC transporter ATPase domain-like"/>
    <property type="match status" value="1"/>
</dbReference>
<dbReference type="Proteomes" id="UP000470980">
    <property type="component" value="Unassembled WGS sequence"/>
</dbReference>
<dbReference type="Gene3D" id="3.30.1490.20">
    <property type="entry name" value="ATP-grasp fold, A domain"/>
    <property type="match status" value="1"/>
</dbReference>
<feature type="zinc finger region" description="C4-type" evidence="17">
    <location>
        <begin position="738"/>
        <end position="764"/>
    </location>
</feature>
<dbReference type="InterPro" id="IPR004602">
    <property type="entry name" value="UvrA"/>
</dbReference>
<evidence type="ECO:0000313" key="22">
    <source>
        <dbReference type="Proteomes" id="UP000471300"/>
    </source>
</evidence>
<dbReference type="EMBL" id="VSTU01000001">
    <property type="protein sequence ID" value="MYZ65433.1"/>
    <property type="molecule type" value="Genomic_DNA"/>
</dbReference>
<dbReference type="GO" id="GO:0009381">
    <property type="term" value="F:excinuclease ABC activity"/>
    <property type="evidence" value="ECO:0007669"/>
    <property type="project" value="UniProtKB-UniRule"/>
</dbReference>
<dbReference type="GO" id="GO:0003677">
    <property type="term" value="F:DNA binding"/>
    <property type="evidence" value="ECO:0007669"/>
    <property type="project" value="UniProtKB-UniRule"/>
</dbReference>
<dbReference type="GO" id="GO:0008270">
    <property type="term" value="F:zinc ion binding"/>
    <property type="evidence" value="ECO:0007669"/>
    <property type="project" value="UniProtKB-UniRule"/>
</dbReference>